<evidence type="ECO:0000256" key="2">
    <source>
        <dbReference type="SAM" id="SignalP"/>
    </source>
</evidence>
<dbReference type="SUPFAM" id="SSF110296">
    <property type="entry name" value="Oligoxyloglucan reducing end-specific cellobiohydrolase"/>
    <property type="match status" value="1"/>
</dbReference>
<accession>A0A7C1JD18</accession>
<keyword evidence="1" id="KW-0472">Membrane</keyword>
<gene>
    <name evidence="3" type="ORF">ENQ20_09355</name>
</gene>
<feature type="transmembrane region" description="Helical" evidence="1">
    <location>
        <begin position="363"/>
        <end position="384"/>
    </location>
</feature>
<dbReference type="Gene3D" id="2.130.10.10">
    <property type="entry name" value="YVTN repeat-like/Quinoprotein amine dehydrogenase"/>
    <property type="match status" value="1"/>
</dbReference>
<evidence type="ECO:0000256" key="1">
    <source>
        <dbReference type="SAM" id="Phobius"/>
    </source>
</evidence>
<proteinExistence type="predicted"/>
<dbReference type="InterPro" id="IPR015943">
    <property type="entry name" value="WD40/YVTN_repeat-like_dom_sf"/>
</dbReference>
<keyword evidence="1" id="KW-0812">Transmembrane</keyword>
<keyword evidence="1" id="KW-1133">Transmembrane helix</keyword>
<evidence type="ECO:0000313" key="3">
    <source>
        <dbReference type="EMBL" id="HDX31684.1"/>
    </source>
</evidence>
<protein>
    <submittedName>
        <fullName evidence="3">Uncharacterized protein</fullName>
    </submittedName>
</protein>
<feature type="chain" id="PRO_5027847459" evidence="2">
    <location>
        <begin position="25"/>
        <end position="409"/>
    </location>
</feature>
<organism evidence="3">
    <name type="scientific">Caldilinea aerophila</name>
    <dbReference type="NCBI Taxonomy" id="133453"/>
    <lineage>
        <taxon>Bacteria</taxon>
        <taxon>Bacillati</taxon>
        <taxon>Chloroflexota</taxon>
        <taxon>Caldilineae</taxon>
        <taxon>Caldilineales</taxon>
        <taxon>Caldilineaceae</taxon>
        <taxon>Caldilinea</taxon>
    </lineage>
</organism>
<dbReference type="AlphaFoldDB" id="A0A7C1JD18"/>
<comment type="caution">
    <text evidence="3">The sequence shown here is derived from an EMBL/GenBank/DDBJ whole genome shotgun (WGS) entry which is preliminary data.</text>
</comment>
<reference evidence="3" key="1">
    <citation type="journal article" date="2020" name="mSystems">
        <title>Genome- and Community-Level Interaction Insights into Carbon Utilization and Element Cycling Functions of Hydrothermarchaeota in Hydrothermal Sediment.</title>
        <authorList>
            <person name="Zhou Z."/>
            <person name="Liu Y."/>
            <person name="Xu W."/>
            <person name="Pan J."/>
            <person name="Luo Z.H."/>
            <person name="Li M."/>
        </authorList>
    </citation>
    <scope>NUCLEOTIDE SEQUENCE [LARGE SCALE GENOMIC DNA]</scope>
    <source>
        <strain evidence="3">SpSt-289</strain>
    </source>
</reference>
<feature type="signal peptide" evidence="2">
    <location>
        <begin position="1"/>
        <end position="24"/>
    </location>
</feature>
<dbReference type="EMBL" id="DSMG01000093">
    <property type="protein sequence ID" value="HDX31684.1"/>
    <property type="molecule type" value="Genomic_DNA"/>
</dbReference>
<name>A0A7C1JD18_9CHLR</name>
<keyword evidence="2" id="KW-0732">Signal</keyword>
<sequence>MLRKLFFIVMTATLLLFVSAGILAALDAQPAAAVKANLENVRSYAAAAHPAGMNYAVDAGELYEGRPGEWRKLELPTGVIAGVVAIDSSRPGVVYVGAANELALYRVRSQAGGKHEWLRVPLQQEGIGGITSLALDKGNRLIYVGADTGEIFRLRDVGSSIIAAGRTQLNEPIVQLAVDSVNAGLLFARTPSRLYQGEETGLRWREVENLGSVPTALLVVNRYPATVYVGTLDRGLLTSHDGVHWVMANDGLRLIPGARLAVDAIAADPASLDVLYVATSYLFGHTAVHQTPIGVSMSADGGATWQPLAAVAEAPVAELLPVTGQSGAVYALTMISRRPLALGSAPMLAEAPAVVETPASGPVWPAVFAWIVAGLVGLALLYGLGANLFIETRRGAAPFSLHRPSVIHR</sequence>